<proteinExistence type="predicted"/>
<gene>
    <name evidence="4" type="ORF">GCM10010916_18850</name>
</gene>
<dbReference type="GO" id="GO:0016831">
    <property type="term" value="F:carboxy-lyase activity"/>
    <property type="evidence" value="ECO:0007669"/>
    <property type="project" value="InterPro"/>
</dbReference>
<dbReference type="InterPro" id="IPR048304">
    <property type="entry name" value="UbiD_Rift_dom"/>
</dbReference>
<sequence>MSNVEYNDLREFIELCRQHGELKEINGADWNLEVGALTEATAELINDPPMLLFDQIKGYPAGFRTLSLPIASHKRAALALGLSLNKTKLENVRLGAKKIKEAKSIPPVEVEYGPVMENVLTGNEVDLFRFPAPIYHSSDGGRYIGTGDSLINRDPVTGYVNMGTYRMQLHERNLLGLWMSPGQQARQICQQYWDQGKSCPVVATFGIDPLSFMASHTKRPFGSSEFDFIGGLRGRPLEVIKGPITGLPIPAHAEIAIEGEVPPPTEESREEGPFGEWPGYYSGGTLGTGELQPVIRVKAVYYRDNPIILSEAPLWPGASKRALPLHAGLLWDQLESAGIQDISGVFFHTDYMVVVSIKQRYAGHAKQTAMAVLGCAASARNGRYVVIVDEDIDPTNMKEVLWAMKTRVDPATDIDTFDGAWSTPLDPRMPPEKRESGDYTNSRAVFYAVRPFAWRNKFPKSSRTERELLEEIVRKYQSVLPFPNV</sequence>
<dbReference type="InterPro" id="IPR049381">
    <property type="entry name" value="UbiD-like_C"/>
</dbReference>
<dbReference type="PANTHER" id="PTHR30108:SF17">
    <property type="entry name" value="FERULIC ACID DECARBOXYLASE 1"/>
    <property type="match status" value="1"/>
</dbReference>
<dbReference type="SUPFAM" id="SSF143968">
    <property type="entry name" value="UbiD C-terminal domain-like"/>
    <property type="match status" value="1"/>
</dbReference>
<dbReference type="SUPFAM" id="SSF50475">
    <property type="entry name" value="FMN-binding split barrel"/>
    <property type="match status" value="1"/>
</dbReference>
<dbReference type="AlphaFoldDB" id="A0A917CXJ9"/>
<feature type="domain" description="3-octaprenyl-4-hydroxybenzoate carboxy-lyase-like N-terminal" evidence="2">
    <location>
        <begin position="13"/>
        <end position="83"/>
    </location>
</feature>
<evidence type="ECO:0000313" key="4">
    <source>
        <dbReference type="EMBL" id="GGG01913.1"/>
    </source>
</evidence>
<dbReference type="RefSeq" id="WP_188530805.1">
    <property type="nucleotide sequence ID" value="NZ_BMGR01000005.1"/>
</dbReference>
<feature type="domain" description="3-octaprenyl-4-hydroxybenzoate carboxy-lyase-like Rift-related" evidence="1">
    <location>
        <begin position="111"/>
        <end position="309"/>
    </location>
</feature>
<evidence type="ECO:0000259" key="2">
    <source>
        <dbReference type="Pfam" id="PF20695"/>
    </source>
</evidence>
<dbReference type="Pfam" id="PF20695">
    <property type="entry name" value="UbiD_N"/>
    <property type="match status" value="1"/>
</dbReference>
<dbReference type="GO" id="GO:0046281">
    <property type="term" value="P:cinnamic acid catabolic process"/>
    <property type="evidence" value="ECO:0007669"/>
    <property type="project" value="TreeGrafter"/>
</dbReference>
<dbReference type="GO" id="GO:0005737">
    <property type="term" value="C:cytoplasm"/>
    <property type="evidence" value="ECO:0007669"/>
    <property type="project" value="TreeGrafter"/>
</dbReference>
<dbReference type="Pfam" id="PF20696">
    <property type="entry name" value="UbiD_C"/>
    <property type="match status" value="1"/>
</dbReference>
<name>A0A917CXJ9_9BACL</name>
<evidence type="ECO:0000313" key="5">
    <source>
        <dbReference type="Proteomes" id="UP000644756"/>
    </source>
</evidence>
<evidence type="ECO:0000259" key="1">
    <source>
        <dbReference type="Pfam" id="PF01977"/>
    </source>
</evidence>
<dbReference type="NCBIfam" id="TIGR00148">
    <property type="entry name" value="UbiD family decarboxylase"/>
    <property type="match status" value="1"/>
</dbReference>
<protein>
    <submittedName>
        <fullName evidence="4">Decarboxylase UbiD</fullName>
    </submittedName>
</protein>
<dbReference type="Pfam" id="PF01977">
    <property type="entry name" value="UbiD"/>
    <property type="match status" value="1"/>
</dbReference>
<comment type="caution">
    <text evidence="4">The sequence shown here is derived from an EMBL/GenBank/DDBJ whole genome shotgun (WGS) entry which is preliminary data.</text>
</comment>
<feature type="domain" description="3-octaprenyl-4-hydroxybenzoate carboxy-lyase-like C-terminal" evidence="3">
    <location>
        <begin position="329"/>
        <end position="446"/>
    </location>
</feature>
<reference evidence="4" key="1">
    <citation type="journal article" date="2014" name="Int. J. Syst. Evol. Microbiol.">
        <title>Complete genome sequence of Corynebacterium casei LMG S-19264T (=DSM 44701T), isolated from a smear-ripened cheese.</title>
        <authorList>
            <consortium name="US DOE Joint Genome Institute (JGI-PGF)"/>
            <person name="Walter F."/>
            <person name="Albersmeier A."/>
            <person name="Kalinowski J."/>
            <person name="Ruckert C."/>
        </authorList>
    </citation>
    <scope>NUCLEOTIDE SEQUENCE</scope>
    <source>
        <strain evidence="4">CGMCC 1.12987</strain>
    </source>
</reference>
<keyword evidence="5" id="KW-1185">Reference proteome</keyword>
<dbReference type="PANTHER" id="PTHR30108">
    <property type="entry name" value="3-OCTAPRENYL-4-HYDROXYBENZOATE CARBOXY-LYASE-RELATED"/>
    <property type="match status" value="1"/>
</dbReference>
<dbReference type="EMBL" id="BMGR01000005">
    <property type="protein sequence ID" value="GGG01913.1"/>
    <property type="molecule type" value="Genomic_DNA"/>
</dbReference>
<accession>A0A917CXJ9</accession>
<dbReference type="GO" id="GO:0033494">
    <property type="term" value="P:ferulate metabolic process"/>
    <property type="evidence" value="ECO:0007669"/>
    <property type="project" value="TreeGrafter"/>
</dbReference>
<dbReference type="Gene3D" id="3.40.1670.10">
    <property type="entry name" value="UbiD C-terminal domain-like"/>
    <property type="match status" value="1"/>
</dbReference>
<evidence type="ECO:0000259" key="3">
    <source>
        <dbReference type="Pfam" id="PF20696"/>
    </source>
</evidence>
<dbReference type="InterPro" id="IPR049383">
    <property type="entry name" value="UbiD-like_N"/>
</dbReference>
<reference evidence="4" key="2">
    <citation type="submission" date="2020-09" db="EMBL/GenBank/DDBJ databases">
        <authorList>
            <person name="Sun Q."/>
            <person name="Zhou Y."/>
        </authorList>
    </citation>
    <scope>NUCLEOTIDE SEQUENCE</scope>
    <source>
        <strain evidence="4">CGMCC 1.12987</strain>
    </source>
</reference>
<organism evidence="4 5">
    <name type="scientific">Paenibacillus abyssi</name>
    <dbReference type="NCBI Taxonomy" id="1340531"/>
    <lineage>
        <taxon>Bacteria</taxon>
        <taxon>Bacillati</taxon>
        <taxon>Bacillota</taxon>
        <taxon>Bacilli</taxon>
        <taxon>Bacillales</taxon>
        <taxon>Paenibacillaceae</taxon>
        <taxon>Paenibacillus</taxon>
    </lineage>
</organism>
<dbReference type="InterPro" id="IPR002830">
    <property type="entry name" value="UbiD"/>
</dbReference>
<dbReference type="Proteomes" id="UP000644756">
    <property type="component" value="Unassembled WGS sequence"/>
</dbReference>